<dbReference type="HOGENOM" id="CLU_011152_4_0_1"/>
<protein>
    <recommendedName>
        <fullName evidence="6">Eukaryotic translation initiation factor 3 subunit B</fullName>
        <shortName evidence="6">eIF3b</shortName>
    </recommendedName>
    <alternativeName>
        <fullName evidence="6">Eukaryotic translation initiation factor 3 90 kDa subunit homolog</fullName>
        <shortName evidence="6">eIF3 p90</shortName>
    </alternativeName>
    <alternativeName>
        <fullName evidence="6">Translation initiation factor eIF3, p90 subunit homolog</fullName>
    </alternativeName>
</protein>
<dbReference type="PANTHER" id="PTHR14068">
    <property type="entry name" value="EUKARYOTIC TRANSLATION INITIATION FACTOR 3 EIF3 -RELATED"/>
    <property type="match status" value="1"/>
</dbReference>
<keyword evidence="5 6" id="KW-0648">Protein biosynthesis</keyword>
<dbReference type="InterPro" id="IPR013979">
    <property type="entry name" value="TIF_beta_prop-like"/>
</dbReference>
<dbReference type="EMBL" id="JMSN01000039">
    <property type="protein sequence ID" value="KDN45875.1"/>
    <property type="molecule type" value="Genomic_DNA"/>
</dbReference>
<dbReference type="PIRSF" id="PIRSF036424">
    <property type="entry name" value="eIF3b"/>
    <property type="match status" value="1"/>
</dbReference>
<dbReference type="GO" id="GO:0001732">
    <property type="term" value="P:formation of cytoplasmic translation initiation complex"/>
    <property type="evidence" value="ECO:0007669"/>
    <property type="project" value="UniProtKB-UniRule"/>
</dbReference>
<name>A0A066W551_TILAU</name>
<dbReference type="InParanoid" id="A0A066W551"/>
<dbReference type="FunCoup" id="A0A066W551">
    <property type="interactions" value="811"/>
</dbReference>
<dbReference type="SUPFAM" id="SSF82171">
    <property type="entry name" value="DPP6 N-terminal domain-like"/>
    <property type="match status" value="1"/>
</dbReference>
<reference evidence="9 10" key="1">
    <citation type="submission" date="2014-05" db="EMBL/GenBank/DDBJ databases">
        <title>Draft genome sequence of a rare smut relative, Tilletiaria anomala UBC 951.</title>
        <authorList>
            <consortium name="DOE Joint Genome Institute"/>
            <person name="Toome M."/>
            <person name="Kuo A."/>
            <person name="Henrissat B."/>
            <person name="Lipzen A."/>
            <person name="Tritt A."/>
            <person name="Yoshinaga Y."/>
            <person name="Zane M."/>
            <person name="Barry K."/>
            <person name="Grigoriev I.V."/>
            <person name="Spatafora J.W."/>
            <person name="Aimea M.C."/>
        </authorList>
    </citation>
    <scope>NUCLEOTIDE SEQUENCE [LARGE SCALE GENOMIC DNA]</scope>
    <source>
        <strain evidence="9 10">UBC 951</strain>
    </source>
</reference>
<keyword evidence="4 6" id="KW-0694">RNA-binding</keyword>
<dbReference type="PROSITE" id="PS50102">
    <property type="entry name" value="RRM"/>
    <property type="match status" value="1"/>
</dbReference>
<dbReference type="InterPro" id="IPR035979">
    <property type="entry name" value="RBD_domain_sf"/>
</dbReference>
<dbReference type="Gene3D" id="2.130.10.10">
    <property type="entry name" value="YVTN repeat-like/Quinoprotein amine dehydrogenase"/>
    <property type="match status" value="2"/>
</dbReference>
<evidence type="ECO:0000256" key="3">
    <source>
        <dbReference type="ARBA" id="ARBA00022540"/>
    </source>
</evidence>
<dbReference type="GO" id="GO:0033290">
    <property type="term" value="C:eukaryotic 48S preinitiation complex"/>
    <property type="evidence" value="ECO:0007669"/>
    <property type="project" value="UniProtKB-UniRule"/>
</dbReference>
<evidence type="ECO:0000313" key="9">
    <source>
        <dbReference type="EMBL" id="KDN45875.1"/>
    </source>
</evidence>
<dbReference type="CDD" id="cd12278">
    <property type="entry name" value="RRM_eIF3B"/>
    <property type="match status" value="1"/>
</dbReference>
<evidence type="ECO:0000313" key="10">
    <source>
        <dbReference type="Proteomes" id="UP000027361"/>
    </source>
</evidence>
<dbReference type="GO" id="GO:0031369">
    <property type="term" value="F:translation initiation factor binding"/>
    <property type="evidence" value="ECO:0007669"/>
    <property type="project" value="InterPro"/>
</dbReference>
<evidence type="ECO:0000256" key="2">
    <source>
        <dbReference type="ARBA" id="ARBA00022490"/>
    </source>
</evidence>
<comment type="function">
    <text evidence="7">Component of the eukaryotic translation initiation factor 3 (eIF-3) complex, which is involved in protein synthesis and, together with other initiation factors, stimulates binding of mRNA and methionyl-tRNAi to the 40S ribosome.</text>
</comment>
<feature type="domain" description="RRM" evidence="8">
    <location>
        <begin position="41"/>
        <end position="129"/>
    </location>
</feature>
<comment type="function">
    <text evidence="6">RNA-binding component of the eukaryotic translation initiation factor 3 (eIF-3) complex, which is involved in protein synthesis of a specialized repertoire of mRNAs and, together with other initiation factors, stimulates binding of mRNA and methionyl-tRNAi to the 40S ribosome. The eIF-3 complex specifically targets and initiates translation of a subset of mRNAs involved in cell proliferation.</text>
</comment>
<comment type="subunit">
    <text evidence="6 7">Component of the eukaryotic translation initiation factor 3 (eIF-3) complex.</text>
</comment>
<dbReference type="Proteomes" id="UP000027361">
    <property type="component" value="Unassembled WGS sequence"/>
</dbReference>
<dbReference type="GO" id="GO:0003723">
    <property type="term" value="F:RNA binding"/>
    <property type="evidence" value="ECO:0007669"/>
    <property type="project" value="UniProtKB-UniRule"/>
</dbReference>
<keyword evidence="3 6" id="KW-0396">Initiation factor</keyword>
<evidence type="ECO:0000256" key="7">
    <source>
        <dbReference type="PIRNR" id="PIRNR036424"/>
    </source>
</evidence>
<comment type="subcellular location">
    <subcellularLocation>
        <location evidence="1 6 7">Cytoplasm</location>
    </subcellularLocation>
</comment>
<dbReference type="OMA" id="LWGGPQF"/>
<dbReference type="InterPro" id="IPR011400">
    <property type="entry name" value="EIF3B"/>
</dbReference>
<evidence type="ECO:0000256" key="5">
    <source>
        <dbReference type="ARBA" id="ARBA00022917"/>
    </source>
</evidence>
<gene>
    <name evidence="6" type="primary">PRT1</name>
    <name evidence="9" type="ORF">K437DRAFT_246841</name>
</gene>
<evidence type="ECO:0000256" key="1">
    <source>
        <dbReference type="ARBA" id="ARBA00004496"/>
    </source>
</evidence>
<keyword evidence="10" id="KW-1185">Reference proteome</keyword>
<evidence type="ECO:0000256" key="4">
    <source>
        <dbReference type="ARBA" id="ARBA00022884"/>
    </source>
</evidence>
<evidence type="ECO:0000259" key="8">
    <source>
        <dbReference type="PROSITE" id="PS50102"/>
    </source>
</evidence>
<proteinExistence type="inferred from homology"/>
<dbReference type="GO" id="GO:0016282">
    <property type="term" value="C:eukaryotic 43S preinitiation complex"/>
    <property type="evidence" value="ECO:0007669"/>
    <property type="project" value="UniProtKB-UniRule"/>
</dbReference>
<dbReference type="InterPro" id="IPR015943">
    <property type="entry name" value="WD40/YVTN_repeat-like_dom_sf"/>
</dbReference>
<dbReference type="GO" id="GO:0003743">
    <property type="term" value="F:translation initiation factor activity"/>
    <property type="evidence" value="ECO:0007669"/>
    <property type="project" value="UniProtKB-UniRule"/>
</dbReference>
<keyword evidence="2 6" id="KW-0963">Cytoplasm</keyword>
<dbReference type="HAMAP" id="MF_03001">
    <property type="entry name" value="eIF3b"/>
    <property type="match status" value="1"/>
</dbReference>
<dbReference type="GO" id="GO:0005852">
    <property type="term" value="C:eukaryotic translation initiation factor 3 complex"/>
    <property type="evidence" value="ECO:0007669"/>
    <property type="project" value="UniProtKB-UniRule"/>
</dbReference>
<dbReference type="InterPro" id="IPR034363">
    <property type="entry name" value="eIF3B_RRM"/>
</dbReference>
<dbReference type="RefSeq" id="XP_013243313.1">
    <property type="nucleotide sequence ID" value="XM_013387859.1"/>
</dbReference>
<dbReference type="SUPFAM" id="SSF54928">
    <property type="entry name" value="RNA-binding domain, RBD"/>
    <property type="match status" value="1"/>
</dbReference>
<dbReference type="PANTHER" id="PTHR14068:SF0">
    <property type="entry name" value="EUKARYOTIC TRANSLATION INITIATION FACTOR 3 SUBUNIT B"/>
    <property type="match status" value="1"/>
</dbReference>
<comment type="caution">
    <text evidence="9">The sequence shown here is derived from an EMBL/GenBank/DDBJ whole genome shotgun (WGS) entry which is preliminary data.</text>
</comment>
<dbReference type="AlphaFoldDB" id="A0A066W551"/>
<dbReference type="STRING" id="1037660.A0A066W551"/>
<dbReference type="Gene3D" id="3.30.70.330">
    <property type="match status" value="1"/>
</dbReference>
<dbReference type="InterPro" id="IPR012677">
    <property type="entry name" value="Nucleotide-bd_a/b_plait_sf"/>
</dbReference>
<accession>A0A066W551</accession>
<comment type="similarity">
    <text evidence="6 7">Belongs to the eIF-3 subunit B family.</text>
</comment>
<sequence>MNGSAATTSNATLEDQFEDLEIDYSDIEAKYAVDVHETLDDVIVIDGVPSVGKDREAKLLETVAKRFKQYAGLDVNIASMQLPYDDDGKSKGYMFIEMNSAQDATTAIKLMDQYPFDKKHRFFVNRFTDIEKLANLDETYSEPAIEAFKEKEHLRSWLADSRGRDQLVMCQNESVSVHWHQRTGSPQEIQKRERWTESYVSWSPLGTLLATFRIQGVTLWGGPAFSLYQRFAHPGVRLIDFSPNEKYIVTWSPQPIVVPENMPQGPQYFAPQDEGNRVAVWDVGTGHLLRTFPVSPDEGSNAGGSGAKGFTWPFLKWSGDDMYCARIVPGKKISVFQLPTMGLLEKKSIEIEGVVDFEWCPLGDKDKDAIEAYENAVKEAKEGKVAVKKPKDNMLVFWVPEVANQPARVSVMSIPTREILRTKNLFNVSDCKLHWHPQGDYLCVKVDRHTKTKKSMFCNLELFKMREKNLPVEVIELKDPVTAFAWEPQGSHFALISSNDPNLGAAAPGITIKTQINLYYYDTKKGDFRSLKVLDNKTSNTLYWSPKGRHLVVATMGSSQKFDLEWYDVDLGYEQRQGQPANDPAEEVKQIGAGEHYGITDLEWDPSGRYVITSASVWRHTMENGYAIWDWRGNELQKHVLERFKQILWRPRPRTLLSKEQQKAVRRNVREIGKQFEEEDAAEESNAALQHRELYQRKLDEWKAWRQANLAELNERRVDAGLEPVVTVHEQLQQQHVEESQEWIEEVLEETTEEVVE</sequence>
<evidence type="ECO:0000256" key="6">
    <source>
        <dbReference type="HAMAP-Rule" id="MF_03001"/>
    </source>
</evidence>
<dbReference type="Pfam" id="PF08662">
    <property type="entry name" value="eIF2A"/>
    <property type="match status" value="1"/>
</dbReference>
<dbReference type="GeneID" id="25263233"/>
<dbReference type="InterPro" id="IPR000504">
    <property type="entry name" value="RRM_dom"/>
</dbReference>
<dbReference type="OrthoDB" id="10250414at2759"/>
<dbReference type="FunFam" id="2.130.10.10:FF:000947">
    <property type="entry name" value="Eukaryotic translation initiation factor 3 subunit B"/>
    <property type="match status" value="1"/>
</dbReference>
<organism evidence="9 10">
    <name type="scientific">Tilletiaria anomala (strain ATCC 24038 / CBS 436.72 / UBC 951)</name>
    <dbReference type="NCBI Taxonomy" id="1037660"/>
    <lineage>
        <taxon>Eukaryota</taxon>
        <taxon>Fungi</taxon>
        <taxon>Dikarya</taxon>
        <taxon>Basidiomycota</taxon>
        <taxon>Ustilaginomycotina</taxon>
        <taxon>Exobasidiomycetes</taxon>
        <taxon>Georgefischeriales</taxon>
        <taxon>Tilletiariaceae</taxon>
        <taxon>Tilletiaria</taxon>
    </lineage>
</organism>